<dbReference type="EMBL" id="MFMT01000023">
    <property type="protein sequence ID" value="OGG88331.1"/>
    <property type="molecule type" value="Genomic_DNA"/>
</dbReference>
<protein>
    <recommendedName>
        <fullName evidence="3">SnoaL-like domain-containing protein</fullName>
    </recommendedName>
</protein>
<sequence length="148" mass="17151">MNTSPNIQLILDILKNEADGNVKVALTKMTKDYKMTWMYQGKEDLFPTTSNDVDAELEDVYPIKGREYDIRNIAEGENVVMIEMIESYPDPDDGQMYRTPQVIVLELKDGLIRTGRHYTDPRLSFMKLTREQLDSVLRDTKTKKIISE</sequence>
<evidence type="ECO:0008006" key="3">
    <source>
        <dbReference type="Google" id="ProtNLM"/>
    </source>
</evidence>
<comment type="caution">
    <text evidence="1">The sequence shown here is derived from an EMBL/GenBank/DDBJ whole genome shotgun (WGS) entry which is preliminary data.</text>
</comment>
<gene>
    <name evidence="1" type="ORF">A2592_00765</name>
</gene>
<name>A0A1F6FR43_9BACT</name>
<proteinExistence type="predicted"/>
<evidence type="ECO:0000313" key="1">
    <source>
        <dbReference type="EMBL" id="OGG88331.1"/>
    </source>
</evidence>
<dbReference type="InterPro" id="IPR032710">
    <property type="entry name" value="NTF2-like_dom_sf"/>
</dbReference>
<dbReference type="Proteomes" id="UP000179230">
    <property type="component" value="Unassembled WGS sequence"/>
</dbReference>
<reference evidence="1 2" key="1">
    <citation type="journal article" date="2016" name="Nat. Commun.">
        <title>Thousands of microbial genomes shed light on interconnected biogeochemical processes in an aquifer system.</title>
        <authorList>
            <person name="Anantharaman K."/>
            <person name="Brown C.T."/>
            <person name="Hug L.A."/>
            <person name="Sharon I."/>
            <person name="Castelle C.J."/>
            <person name="Probst A.J."/>
            <person name="Thomas B.C."/>
            <person name="Singh A."/>
            <person name="Wilkins M.J."/>
            <person name="Karaoz U."/>
            <person name="Brodie E.L."/>
            <person name="Williams K.H."/>
            <person name="Hubbard S.S."/>
            <person name="Banfield J.F."/>
        </authorList>
    </citation>
    <scope>NUCLEOTIDE SEQUENCE [LARGE SCALE GENOMIC DNA]</scope>
</reference>
<dbReference type="SUPFAM" id="SSF54427">
    <property type="entry name" value="NTF2-like"/>
    <property type="match status" value="1"/>
</dbReference>
<organism evidence="1 2">
    <name type="scientific">Candidatus Kaiserbacteria bacterium RIFOXYD1_FULL_42_15</name>
    <dbReference type="NCBI Taxonomy" id="1798532"/>
    <lineage>
        <taxon>Bacteria</taxon>
        <taxon>Candidatus Kaiseribacteriota</taxon>
    </lineage>
</organism>
<accession>A0A1F6FR43</accession>
<evidence type="ECO:0000313" key="2">
    <source>
        <dbReference type="Proteomes" id="UP000179230"/>
    </source>
</evidence>
<dbReference type="AlphaFoldDB" id="A0A1F6FR43"/>
<dbReference type="Gene3D" id="3.10.450.50">
    <property type="match status" value="1"/>
</dbReference>